<dbReference type="Gene3D" id="3.30.70.270">
    <property type="match status" value="2"/>
</dbReference>
<dbReference type="InterPro" id="IPR041588">
    <property type="entry name" value="Integrase_H2C2"/>
</dbReference>
<dbReference type="InterPro" id="IPR012337">
    <property type="entry name" value="RNaseH-like_sf"/>
</dbReference>
<dbReference type="Gene3D" id="3.10.10.10">
    <property type="entry name" value="HIV Type 1 Reverse Transcriptase, subunit A, domain 1"/>
    <property type="match status" value="1"/>
</dbReference>
<dbReference type="GO" id="GO:0015074">
    <property type="term" value="P:DNA integration"/>
    <property type="evidence" value="ECO:0007669"/>
    <property type="project" value="InterPro"/>
</dbReference>
<dbReference type="Pfam" id="PF17921">
    <property type="entry name" value="Integrase_H2C2"/>
    <property type="match status" value="1"/>
</dbReference>
<sequence>MAEAQLPFHIAPPPPLRHKEDRVEEWKMFKQMYENYEVITKLKQQDSEYQRAVFLHTVGPEGLKIFNAITFERDGDDKKVDVIIQKMNSVIIGQTNEIYERFIFNKRDQKQGESIEAYVTELKQLAKTCKFCDCLRESLIRDRIVLGIADTATRKILLQRKDLKLETAIDICRSSEVTASQMQVIGDDPSIHRVEKSHERKQWTKSPRRQPEGENLIKCKFCGKTHRRKKEECPAYGKMCKKCGKENHFAICCKKGSKYKKEIHNVESEDSAENQTESETESVNHIEIEVYATGTKPSKGLFAEMLVENRPANFQIDSGASVNVISKSLVPSAEDIVKENIILKMYNRSRLQAEGRAKVVLRNTKNNKKYRVNFIVVKENLVPLLSGPAAQQMKFITVHYENFNQVCAVSPENILESFSDIFDEQTPGKLPGKVKLVTREEVTPTQCNAKPVPVAMKQRVKDGLAKLVDQDILIKVEEPTPWCSRLVVIEKKDKNELRFCIDPRPLNKALQREIHRLPVMEDILPELSKAKIFSKFDLRSGYLHCELDDESSFLTTMNTPFGRYRWKRLPFGLNASAEIFQKKLQQALDGLDGIECVADDIILFGVGDNREQAEKDHDRKLEALLQRCRDKGIKLNQKKSVLKATSIPFLGHIVTDKGLKVDPEKVKAILEMPNPSDPMEVQRLQGSVNYLARFLPMLSDMFEPLRRLTHKDADWEWTSEHERAMSRVKESLTRAPVLAYYSPDLPLTIQCDASKSGLGAVLLQKGQPLSYVSRALTATEQRYAQIEKEALAICFALERFHQYTFGQRVIVESDHKPLQAIVKKPLHKAPRRLQGMLMRMLHYDIDITWVKGQDMHLADMLSRAYLPTTVGATEFGEVNIVETLSMGEERVKQLQSHTNNDEVLQTVKKVIHKGWPEQKAEVPEAAKSYFNIRDELSVQDGLVFRGERVVIPITLCKEMKETLHTSHLGIEGTLRRAREIIYWPGMNADVKQFIQTCEACRMYELQNQKETLMPHDIPDRPWEKVGTDLFELNKKHYLVTVDYLSNFWEIDRLYDLGSRAVIGKLKSHFARYGIPSTVISDNGPQYSSEDFAKFSKRWQFDHVTISPRHSQANGKVEAAVKAAKRLLKKTSQSKGDAYLAMLELRNTPNQGVDSSPAQRLHGRRTRTLLPTSSSLLKPRGAEVLSEDRKKLKMLQRKQSERYNLHAKDLPTLVEGDIVRLKPYKSGSTVWQRAVVNRRLDERSYEVETDSGLLLRRNRVDLKRTEEPPPNTEEDQQKTISEKPQPQPRAHGTERKEAYLPSNTVMTKHPQSTQNHVKENKPQRTQNTRTEQVDKNDTHSFLKTRSGRVSKPPQRFGDYVDK</sequence>
<dbReference type="InterPro" id="IPR021109">
    <property type="entry name" value="Peptidase_aspartic_dom_sf"/>
</dbReference>
<feature type="region of interest" description="Disordered" evidence="1">
    <location>
        <begin position="1258"/>
        <end position="1361"/>
    </location>
</feature>
<dbReference type="Pfam" id="PF17919">
    <property type="entry name" value="RT_RNaseH_2"/>
    <property type="match status" value="1"/>
</dbReference>
<dbReference type="Gene3D" id="2.40.70.10">
    <property type="entry name" value="Acid Proteases"/>
    <property type="match status" value="1"/>
</dbReference>
<proteinExistence type="predicted"/>
<evidence type="ECO:0000259" key="2">
    <source>
        <dbReference type="PROSITE" id="PS50878"/>
    </source>
</evidence>
<accession>A0A7M7NEX8</accession>
<dbReference type="InterPro" id="IPR043128">
    <property type="entry name" value="Rev_trsase/Diguanyl_cyclase"/>
</dbReference>
<evidence type="ECO:0000313" key="4">
    <source>
        <dbReference type="EnsemblMetazoa" id="XP_030834722"/>
    </source>
</evidence>
<dbReference type="PROSITE" id="PS50878">
    <property type="entry name" value="RT_POL"/>
    <property type="match status" value="1"/>
</dbReference>
<evidence type="ECO:0000313" key="5">
    <source>
        <dbReference type="Proteomes" id="UP000007110"/>
    </source>
</evidence>
<feature type="compositionally biased region" description="Basic and acidic residues" evidence="1">
    <location>
        <begin position="1330"/>
        <end position="1339"/>
    </location>
</feature>
<dbReference type="Pfam" id="PF00078">
    <property type="entry name" value="RVT_1"/>
    <property type="match status" value="1"/>
</dbReference>
<dbReference type="RefSeq" id="XP_030834722.1">
    <property type="nucleotide sequence ID" value="XM_030978862.1"/>
</dbReference>
<protein>
    <recommendedName>
        <fullName evidence="6">Endonuclease</fullName>
    </recommendedName>
</protein>
<evidence type="ECO:0008006" key="6">
    <source>
        <dbReference type="Google" id="ProtNLM"/>
    </source>
</evidence>
<dbReference type="OrthoDB" id="6089225at2759"/>
<feature type="domain" description="Integrase catalytic" evidence="3">
    <location>
        <begin position="1017"/>
        <end position="1178"/>
    </location>
</feature>
<dbReference type="CDD" id="cd09274">
    <property type="entry name" value="RNase_HI_RT_Ty3"/>
    <property type="match status" value="1"/>
</dbReference>
<dbReference type="EnsemblMetazoa" id="XM_030978862">
    <property type="protein sequence ID" value="XP_030834722"/>
    <property type="gene ID" value="LOC115921401"/>
</dbReference>
<dbReference type="SUPFAM" id="SSF56672">
    <property type="entry name" value="DNA/RNA polymerases"/>
    <property type="match status" value="1"/>
</dbReference>
<dbReference type="PANTHER" id="PTHR37984">
    <property type="entry name" value="PROTEIN CBG26694"/>
    <property type="match status" value="1"/>
</dbReference>
<dbReference type="InterPro" id="IPR041577">
    <property type="entry name" value="RT_RNaseH_2"/>
</dbReference>
<dbReference type="FunFam" id="3.30.420.10:FF:000063">
    <property type="entry name" value="Retrovirus-related Pol polyprotein from transposon 297-like Protein"/>
    <property type="match status" value="1"/>
</dbReference>
<dbReference type="Gene3D" id="3.30.420.10">
    <property type="entry name" value="Ribonuclease H-like superfamily/Ribonuclease H"/>
    <property type="match status" value="1"/>
</dbReference>
<organism evidence="4 5">
    <name type="scientific">Strongylocentrotus purpuratus</name>
    <name type="common">Purple sea urchin</name>
    <dbReference type="NCBI Taxonomy" id="7668"/>
    <lineage>
        <taxon>Eukaryota</taxon>
        <taxon>Metazoa</taxon>
        <taxon>Echinodermata</taxon>
        <taxon>Eleutherozoa</taxon>
        <taxon>Echinozoa</taxon>
        <taxon>Echinoidea</taxon>
        <taxon>Euechinoidea</taxon>
        <taxon>Echinacea</taxon>
        <taxon>Camarodonta</taxon>
        <taxon>Echinidea</taxon>
        <taxon>Strongylocentrotidae</taxon>
        <taxon>Strongylocentrotus</taxon>
    </lineage>
</organism>
<dbReference type="KEGG" id="spu:115921401"/>
<dbReference type="PANTHER" id="PTHR37984:SF8">
    <property type="entry name" value="CCHC-TYPE DOMAIN-CONTAINING PROTEIN"/>
    <property type="match status" value="1"/>
</dbReference>
<dbReference type="GeneID" id="115921401"/>
<dbReference type="InterPro" id="IPR036397">
    <property type="entry name" value="RNaseH_sf"/>
</dbReference>
<dbReference type="CDD" id="cd01647">
    <property type="entry name" value="RT_LTR"/>
    <property type="match status" value="1"/>
</dbReference>
<reference evidence="5" key="1">
    <citation type="submission" date="2015-02" db="EMBL/GenBank/DDBJ databases">
        <title>Genome sequencing for Strongylocentrotus purpuratus.</title>
        <authorList>
            <person name="Murali S."/>
            <person name="Liu Y."/>
            <person name="Vee V."/>
            <person name="English A."/>
            <person name="Wang M."/>
            <person name="Skinner E."/>
            <person name="Han Y."/>
            <person name="Muzny D.M."/>
            <person name="Worley K.C."/>
            <person name="Gibbs R.A."/>
        </authorList>
    </citation>
    <scope>NUCLEOTIDE SEQUENCE</scope>
</reference>
<dbReference type="InterPro" id="IPR043502">
    <property type="entry name" value="DNA/RNA_pol_sf"/>
</dbReference>
<keyword evidence="5" id="KW-1185">Reference proteome</keyword>
<dbReference type="OMA" id="CGKTHRR"/>
<dbReference type="InterPro" id="IPR001584">
    <property type="entry name" value="Integrase_cat-core"/>
</dbReference>
<feature type="compositionally biased region" description="Polar residues" evidence="1">
    <location>
        <begin position="1300"/>
        <end position="1314"/>
    </location>
</feature>
<name>A0A7M7NEX8_STRPU</name>
<dbReference type="CDD" id="cd05481">
    <property type="entry name" value="retropepsin_like_LTR_1"/>
    <property type="match status" value="1"/>
</dbReference>
<dbReference type="GO" id="GO:0003676">
    <property type="term" value="F:nucleic acid binding"/>
    <property type="evidence" value="ECO:0007669"/>
    <property type="project" value="InterPro"/>
</dbReference>
<dbReference type="PROSITE" id="PS50994">
    <property type="entry name" value="INTEGRASE"/>
    <property type="match status" value="1"/>
</dbReference>
<dbReference type="SUPFAM" id="SSF53098">
    <property type="entry name" value="Ribonuclease H-like"/>
    <property type="match status" value="1"/>
</dbReference>
<dbReference type="Gene3D" id="1.10.340.70">
    <property type="match status" value="1"/>
</dbReference>
<feature type="domain" description="Reverse transcriptase" evidence="2">
    <location>
        <begin position="470"/>
        <end position="654"/>
    </location>
</feature>
<dbReference type="InterPro" id="IPR000477">
    <property type="entry name" value="RT_dom"/>
</dbReference>
<dbReference type="FunFam" id="1.10.340.70:FF:000003">
    <property type="entry name" value="Protein CBG25708"/>
    <property type="match status" value="1"/>
</dbReference>
<dbReference type="FunFam" id="3.30.70.270:FF:000026">
    <property type="entry name" value="Transposon Ty3-G Gag-Pol polyprotein"/>
    <property type="match status" value="1"/>
</dbReference>
<reference evidence="4" key="2">
    <citation type="submission" date="2021-01" db="UniProtKB">
        <authorList>
            <consortium name="EnsemblMetazoa"/>
        </authorList>
    </citation>
    <scope>IDENTIFICATION</scope>
</reference>
<dbReference type="Proteomes" id="UP000007110">
    <property type="component" value="Unassembled WGS sequence"/>
</dbReference>
<evidence type="ECO:0000259" key="3">
    <source>
        <dbReference type="PROSITE" id="PS50994"/>
    </source>
</evidence>
<evidence type="ECO:0000256" key="1">
    <source>
        <dbReference type="SAM" id="MobiDB-lite"/>
    </source>
</evidence>
<dbReference type="InterPro" id="IPR050951">
    <property type="entry name" value="Retrovirus_Pol_polyprotein"/>
</dbReference>
<dbReference type="InParanoid" id="A0A7M7NEX8"/>